<evidence type="ECO:0000313" key="2">
    <source>
        <dbReference type="WBParaSite" id="JU765_v2.g20216.t1"/>
    </source>
</evidence>
<reference evidence="2" key="1">
    <citation type="submission" date="2022-11" db="UniProtKB">
        <authorList>
            <consortium name="WormBaseParasite"/>
        </authorList>
    </citation>
    <scope>IDENTIFICATION</scope>
</reference>
<name>A0AC34QY05_9BILA</name>
<protein>
    <submittedName>
        <fullName evidence="2">Uncharacterized protein</fullName>
    </submittedName>
</protein>
<dbReference type="Proteomes" id="UP000887576">
    <property type="component" value="Unplaced"/>
</dbReference>
<dbReference type="WBParaSite" id="JU765_v2.g20216.t1">
    <property type="protein sequence ID" value="JU765_v2.g20216.t1"/>
    <property type="gene ID" value="JU765_v2.g20216"/>
</dbReference>
<proteinExistence type="predicted"/>
<accession>A0AC34QY05</accession>
<sequence>MSSILLALNRCLLMTRANLGDQLFNGKKTLIWIFFMPFLYGFTAFMIEKPIIFTPYLMMWSRNPHFGYFDDVDNHYSIPLYLANNIMACTCIPLIYILFGIAHLLMHKKGLKSDSSIKSQKAIFIQVFIICLVFMMLAAFYVVLQYFEAPIFIHYFTQLLWVLHCGLPSVVYLSLNQTIRRKLRLQTVIYPKIQTSAMFAIQVNVSKAKLVK</sequence>
<organism evidence="1 2">
    <name type="scientific">Panagrolaimus sp. JU765</name>
    <dbReference type="NCBI Taxonomy" id="591449"/>
    <lineage>
        <taxon>Eukaryota</taxon>
        <taxon>Metazoa</taxon>
        <taxon>Ecdysozoa</taxon>
        <taxon>Nematoda</taxon>
        <taxon>Chromadorea</taxon>
        <taxon>Rhabditida</taxon>
        <taxon>Tylenchina</taxon>
        <taxon>Panagrolaimomorpha</taxon>
        <taxon>Panagrolaimoidea</taxon>
        <taxon>Panagrolaimidae</taxon>
        <taxon>Panagrolaimus</taxon>
    </lineage>
</organism>
<evidence type="ECO:0000313" key="1">
    <source>
        <dbReference type="Proteomes" id="UP000887576"/>
    </source>
</evidence>